<feature type="non-terminal residue" evidence="1">
    <location>
        <position position="1"/>
    </location>
</feature>
<dbReference type="AlphaFoldDB" id="A0ABD2MST7"/>
<keyword evidence="2" id="KW-1185">Reference proteome</keyword>
<sequence>ALAHRETQLRNPPSKIAMIPLDPNFTVNKVIEESSDDEEAYTLTTLNTVPLNELSQDLTNSSGIENS</sequence>
<accession>A0ABD2MST7</accession>
<evidence type="ECO:0000313" key="2">
    <source>
        <dbReference type="Proteomes" id="UP001516400"/>
    </source>
</evidence>
<proteinExistence type="predicted"/>
<evidence type="ECO:0000313" key="1">
    <source>
        <dbReference type="EMBL" id="KAL3269357.1"/>
    </source>
</evidence>
<name>A0ABD2MST7_9CUCU</name>
<reference evidence="1 2" key="1">
    <citation type="journal article" date="2021" name="BMC Biol.">
        <title>Horizontally acquired antibacterial genes associated with adaptive radiation of ladybird beetles.</title>
        <authorList>
            <person name="Li H.S."/>
            <person name="Tang X.F."/>
            <person name="Huang Y.H."/>
            <person name="Xu Z.Y."/>
            <person name="Chen M.L."/>
            <person name="Du X.Y."/>
            <person name="Qiu B.Y."/>
            <person name="Chen P.T."/>
            <person name="Zhang W."/>
            <person name="Slipinski A."/>
            <person name="Escalona H.E."/>
            <person name="Waterhouse R.M."/>
            <person name="Zwick A."/>
            <person name="Pang H."/>
        </authorList>
    </citation>
    <scope>NUCLEOTIDE SEQUENCE [LARGE SCALE GENOMIC DNA]</scope>
    <source>
        <strain evidence="1">SYSU2018</strain>
    </source>
</reference>
<comment type="caution">
    <text evidence="1">The sequence shown here is derived from an EMBL/GenBank/DDBJ whole genome shotgun (WGS) entry which is preliminary data.</text>
</comment>
<organism evidence="1 2">
    <name type="scientific">Cryptolaemus montrouzieri</name>
    <dbReference type="NCBI Taxonomy" id="559131"/>
    <lineage>
        <taxon>Eukaryota</taxon>
        <taxon>Metazoa</taxon>
        <taxon>Ecdysozoa</taxon>
        <taxon>Arthropoda</taxon>
        <taxon>Hexapoda</taxon>
        <taxon>Insecta</taxon>
        <taxon>Pterygota</taxon>
        <taxon>Neoptera</taxon>
        <taxon>Endopterygota</taxon>
        <taxon>Coleoptera</taxon>
        <taxon>Polyphaga</taxon>
        <taxon>Cucujiformia</taxon>
        <taxon>Coccinelloidea</taxon>
        <taxon>Coccinellidae</taxon>
        <taxon>Scymninae</taxon>
        <taxon>Scymnini</taxon>
        <taxon>Cryptolaemus</taxon>
    </lineage>
</organism>
<protein>
    <submittedName>
        <fullName evidence="1">Uncharacterized protein</fullName>
    </submittedName>
</protein>
<dbReference type="Proteomes" id="UP001516400">
    <property type="component" value="Unassembled WGS sequence"/>
</dbReference>
<dbReference type="EMBL" id="JABFTP020000021">
    <property type="protein sequence ID" value="KAL3269357.1"/>
    <property type="molecule type" value="Genomic_DNA"/>
</dbReference>
<gene>
    <name evidence="1" type="ORF">HHI36_008429</name>
</gene>